<dbReference type="AlphaFoldDB" id="A0A062V8P3"/>
<gene>
    <name evidence="1" type="ORF">ANME2D_01532</name>
</gene>
<evidence type="ECO:0000313" key="2">
    <source>
        <dbReference type="Proteomes" id="UP000027153"/>
    </source>
</evidence>
<organism evidence="1 2">
    <name type="scientific">Candidatus Methanoperedens nitratireducens</name>
    <dbReference type="NCBI Taxonomy" id="1392998"/>
    <lineage>
        <taxon>Archaea</taxon>
        <taxon>Methanobacteriati</taxon>
        <taxon>Methanobacteriota</taxon>
        <taxon>Stenosarchaea group</taxon>
        <taxon>Methanomicrobia</taxon>
        <taxon>Methanosarcinales</taxon>
        <taxon>ANME-2 cluster</taxon>
        <taxon>Candidatus Methanoperedentaceae</taxon>
        <taxon>Candidatus Methanoperedens</taxon>
    </lineage>
</organism>
<evidence type="ECO:0000313" key="1">
    <source>
        <dbReference type="EMBL" id="KCZ72129.1"/>
    </source>
</evidence>
<dbReference type="EMBL" id="JMIY01000003">
    <property type="protein sequence ID" value="KCZ72129.1"/>
    <property type="molecule type" value="Genomic_DNA"/>
</dbReference>
<dbReference type="RefSeq" id="WP_048090157.1">
    <property type="nucleotide sequence ID" value="NZ_JMIY01000003.1"/>
</dbReference>
<sequence length="65" mass="7548">MENANIDLILREIKKIREDLDYLKQIVEAGAEDITLTEDEEKLIKDTLSQKKRGELLTLEEVFGE</sequence>
<protein>
    <submittedName>
        <fullName evidence="1">Uncharacterized protein</fullName>
    </submittedName>
</protein>
<comment type="caution">
    <text evidence="1">The sequence shown here is derived from an EMBL/GenBank/DDBJ whole genome shotgun (WGS) entry which is preliminary data.</text>
</comment>
<accession>A0A062V8P3</accession>
<name>A0A062V8P3_9EURY</name>
<reference evidence="1 2" key="1">
    <citation type="journal article" date="2013" name="Nature">
        <title>Anaerobic oxidation of methane coupled to nitrate reduction in a novel archaeal lineage.</title>
        <authorList>
            <person name="Haroon M.F."/>
            <person name="Hu S."/>
            <person name="Shi Y."/>
            <person name="Imelfort M."/>
            <person name="Keller J."/>
            <person name="Hugenholtz P."/>
            <person name="Yuan Z."/>
            <person name="Tyson G.W."/>
        </authorList>
    </citation>
    <scope>NUCLEOTIDE SEQUENCE [LARGE SCALE GENOMIC DNA]</scope>
    <source>
        <strain evidence="1 2">ANME-2d</strain>
    </source>
</reference>
<proteinExistence type="predicted"/>
<keyword evidence="2" id="KW-1185">Reference proteome</keyword>
<dbReference type="Proteomes" id="UP000027153">
    <property type="component" value="Unassembled WGS sequence"/>
</dbReference>